<dbReference type="Gene3D" id="1.10.260.40">
    <property type="entry name" value="lambda repressor-like DNA-binding domains"/>
    <property type="match status" value="1"/>
</dbReference>
<comment type="caution">
    <text evidence="5">The sequence shown here is derived from an EMBL/GenBank/DDBJ whole genome shotgun (WGS) entry which is preliminary data.</text>
</comment>
<evidence type="ECO:0000256" key="2">
    <source>
        <dbReference type="ARBA" id="ARBA00023125"/>
    </source>
</evidence>
<reference evidence="5 6" key="1">
    <citation type="submission" date="2024-05" db="EMBL/GenBank/DDBJ databases">
        <title>Neorhizobium sp. Rsf11, a plant growth promoting and heavy metal resistant PAH-degrader.</title>
        <authorList>
            <person name="Golubev S.N."/>
            <person name="Muratova A.Y."/>
            <person name="Markelova M.I."/>
        </authorList>
    </citation>
    <scope>NUCLEOTIDE SEQUENCE [LARGE SCALE GENOMIC DNA]</scope>
    <source>
        <strain evidence="5 6">Rsf11</strain>
    </source>
</reference>
<dbReference type="Proteomes" id="UP001496627">
    <property type="component" value="Unassembled WGS sequence"/>
</dbReference>
<accession>A0ABV0M9H3</accession>
<dbReference type="PROSITE" id="PS50943">
    <property type="entry name" value="HTH_CROC1"/>
    <property type="match status" value="1"/>
</dbReference>
<dbReference type="SUPFAM" id="SSF47413">
    <property type="entry name" value="lambda repressor-like DNA-binding domains"/>
    <property type="match status" value="1"/>
</dbReference>
<evidence type="ECO:0000256" key="1">
    <source>
        <dbReference type="ARBA" id="ARBA00023015"/>
    </source>
</evidence>
<dbReference type="InterPro" id="IPR052359">
    <property type="entry name" value="HTH-type_reg/antitoxin"/>
</dbReference>
<dbReference type="CDD" id="cd00093">
    <property type="entry name" value="HTH_XRE"/>
    <property type="match status" value="1"/>
</dbReference>
<name>A0ABV0M9H3_9HYPH</name>
<dbReference type="InterPro" id="IPR032758">
    <property type="entry name" value="MqsA/HigA-2"/>
</dbReference>
<organism evidence="5 6">
    <name type="scientific">Neorhizobium phenanthreniclasticum</name>
    <dbReference type="NCBI Taxonomy" id="3157917"/>
    <lineage>
        <taxon>Bacteria</taxon>
        <taxon>Pseudomonadati</taxon>
        <taxon>Pseudomonadota</taxon>
        <taxon>Alphaproteobacteria</taxon>
        <taxon>Hyphomicrobiales</taxon>
        <taxon>Rhizobiaceae</taxon>
        <taxon>Rhizobium/Agrobacterium group</taxon>
        <taxon>Neorhizobium</taxon>
    </lineage>
</organism>
<keyword evidence="1" id="KW-0805">Transcription regulation</keyword>
<dbReference type="InterPro" id="IPR001387">
    <property type="entry name" value="Cro/C1-type_HTH"/>
</dbReference>
<sequence>MSKMSKKPSFGAELIQAMSEALAHAKGETASGTIVHHIDVDMPDPKLIRQQLELTQDQMARVLGMSVHGYRKWEQGHRRMSGPAANLLRVMEKEPEAVLRALLAA</sequence>
<dbReference type="EMBL" id="JBEAAL010000019">
    <property type="protein sequence ID" value="MEQ1407644.1"/>
    <property type="molecule type" value="Genomic_DNA"/>
</dbReference>
<evidence type="ECO:0000256" key="3">
    <source>
        <dbReference type="ARBA" id="ARBA00023163"/>
    </source>
</evidence>
<dbReference type="RefSeq" id="WP_227702207.1">
    <property type="nucleotide sequence ID" value="NZ_JBEAAL010000019.1"/>
</dbReference>
<gene>
    <name evidence="5" type="ORF">ABK249_22220</name>
</gene>
<keyword evidence="6" id="KW-1185">Reference proteome</keyword>
<proteinExistence type="predicted"/>
<protein>
    <submittedName>
        <fullName evidence="5">Type II toxin-antitoxin system MqsA family antitoxin</fullName>
    </submittedName>
</protein>
<dbReference type="PANTHER" id="PTHR36511">
    <property type="entry name" value="MERR FAMILY BACTERIAL REGULATORY PROTEIN"/>
    <property type="match status" value="1"/>
</dbReference>
<dbReference type="InterPro" id="IPR010982">
    <property type="entry name" value="Lambda_DNA-bd_dom_sf"/>
</dbReference>
<dbReference type="PANTHER" id="PTHR36511:SF4">
    <property type="entry name" value="ANTITOXIN MQSA"/>
    <property type="match status" value="1"/>
</dbReference>
<evidence type="ECO:0000313" key="6">
    <source>
        <dbReference type="Proteomes" id="UP001496627"/>
    </source>
</evidence>
<keyword evidence="3" id="KW-0804">Transcription</keyword>
<evidence type="ECO:0000259" key="4">
    <source>
        <dbReference type="PROSITE" id="PS50943"/>
    </source>
</evidence>
<evidence type="ECO:0000313" key="5">
    <source>
        <dbReference type="EMBL" id="MEQ1407644.1"/>
    </source>
</evidence>
<dbReference type="Pfam" id="PF15731">
    <property type="entry name" value="MqsA_antitoxin"/>
    <property type="match status" value="1"/>
</dbReference>
<feature type="domain" description="HTH cro/C1-type" evidence="4">
    <location>
        <begin position="46"/>
        <end position="98"/>
    </location>
</feature>
<keyword evidence="2" id="KW-0238">DNA-binding</keyword>